<dbReference type="Proteomes" id="UP000178374">
    <property type="component" value="Unassembled WGS sequence"/>
</dbReference>
<comment type="catalytic activity">
    <reaction evidence="7">
        <text>riboflavin + ATP = FMN + ADP + H(+)</text>
        <dbReference type="Rhea" id="RHEA:14357"/>
        <dbReference type="ChEBI" id="CHEBI:15378"/>
        <dbReference type="ChEBI" id="CHEBI:30616"/>
        <dbReference type="ChEBI" id="CHEBI:57986"/>
        <dbReference type="ChEBI" id="CHEBI:58210"/>
        <dbReference type="ChEBI" id="CHEBI:456216"/>
        <dbReference type="EC" id="2.7.1.26"/>
    </reaction>
</comment>
<evidence type="ECO:0000256" key="1">
    <source>
        <dbReference type="ARBA" id="ARBA00012105"/>
    </source>
</evidence>
<dbReference type="STRING" id="1801750.A3B85_01800"/>
<evidence type="ECO:0000313" key="9">
    <source>
        <dbReference type="EMBL" id="OGI77158.1"/>
    </source>
</evidence>
<dbReference type="AlphaFoldDB" id="A0A1F6W5F1"/>
<protein>
    <recommendedName>
        <fullName evidence="1">riboflavin kinase</fullName>
        <ecNumber evidence="1">2.7.1.26</ecNumber>
    </recommendedName>
</protein>
<dbReference type="InterPro" id="IPR015865">
    <property type="entry name" value="Riboflavin_kinase_bac/euk"/>
</dbReference>
<dbReference type="InterPro" id="IPR023465">
    <property type="entry name" value="Riboflavin_kinase_dom_sf"/>
</dbReference>
<evidence type="ECO:0000256" key="2">
    <source>
        <dbReference type="ARBA" id="ARBA00022630"/>
    </source>
</evidence>
<feature type="domain" description="Riboflavin kinase" evidence="8">
    <location>
        <begin position="2"/>
        <end position="112"/>
    </location>
</feature>
<dbReference type="GO" id="GO:0009231">
    <property type="term" value="P:riboflavin biosynthetic process"/>
    <property type="evidence" value="ECO:0007669"/>
    <property type="project" value="InterPro"/>
</dbReference>
<organism evidence="9 10">
    <name type="scientific">Candidatus Nomurabacteria bacterium RIFCSPHIGHO2_02_FULL_37_13</name>
    <dbReference type="NCBI Taxonomy" id="1801750"/>
    <lineage>
        <taxon>Bacteria</taxon>
        <taxon>Candidatus Nomuraibacteriota</taxon>
    </lineage>
</organism>
<evidence type="ECO:0000256" key="7">
    <source>
        <dbReference type="ARBA" id="ARBA00047880"/>
    </source>
</evidence>
<evidence type="ECO:0000256" key="4">
    <source>
        <dbReference type="ARBA" id="ARBA00022679"/>
    </source>
</evidence>
<keyword evidence="5" id="KW-0547">Nucleotide-binding</keyword>
<sequence length="112" mass="12769">MHYIISGKVIKGDGYGKKLGFPTVNLDAETKEFPPDGIYVGIAVLDDIKYRAGIVVGPNRKIEAHLIRYNGDAYRKKVILEIKEFLRKFKKFKTEKKLIAQIKKDIKKCSQA</sequence>
<evidence type="ECO:0000259" key="8">
    <source>
        <dbReference type="SMART" id="SM00904"/>
    </source>
</evidence>
<dbReference type="SUPFAM" id="SSF82114">
    <property type="entry name" value="Riboflavin kinase-like"/>
    <property type="match status" value="1"/>
</dbReference>
<dbReference type="Gene3D" id="2.40.30.30">
    <property type="entry name" value="Riboflavin kinase-like"/>
    <property type="match status" value="1"/>
</dbReference>
<dbReference type="GO" id="GO:0005524">
    <property type="term" value="F:ATP binding"/>
    <property type="evidence" value="ECO:0007669"/>
    <property type="project" value="UniProtKB-KW"/>
</dbReference>
<keyword evidence="4" id="KW-0808">Transferase</keyword>
<dbReference type="SMART" id="SM00904">
    <property type="entry name" value="Flavokinase"/>
    <property type="match status" value="1"/>
</dbReference>
<keyword evidence="2" id="KW-0285">Flavoprotein</keyword>
<dbReference type="Pfam" id="PF01687">
    <property type="entry name" value="Flavokinase"/>
    <property type="match status" value="1"/>
</dbReference>
<dbReference type="PANTHER" id="PTHR22749">
    <property type="entry name" value="RIBOFLAVIN KINASE/FMN ADENYLYLTRANSFERASE"/>
    <property type="match status" value="1"/>
</dbReference>
<dbReference type="PANTHER" id="PTHR22749:SF6">
    <property type="entry name" value="RIBOFLAVIN KINASE"/>
    <property type="match status" value="1"/>
</dbReference>
<evidence type="ECO:0000256" key="6">
    <source>
        <dbReference type="ARBA" id="ARBA00022840"/>
    </source>
</evidence>
<dbReference type="EC" id="2.7.1.26" evidence="1"/>
<comment type="caution">
    <text evidence="9">The sequence shown here is derived from an EMBL/GenBank/DDBJ whole genome shotgun (WGS) entry which is preliminary data.</text>
</comment>
<evidence type="ECO:0000256" key="3">
    <source>
        <dbReference type="ARBA" id="ARBA00022643"/>
    </source>
</evidence>
<gene>
    <name evidence="9" type="ORF">A3B85_01800</name>
</gene>
<keyword evidence="3" id="KW-0288">FMN</keyword>
<evidence type="ECO:0000256" key="5">
    <source>
        <dbReference type="ARBA" id="ARBA00022741"/>
    </source>
</evidence>
<dbReference type="GO" id="GO:0008531">
    <property type="term" value="F:riboflavin kinase activity"/>
    <property type="evidence" value="ECO:0007669"/>
    <property type="project" value="UniProtKB-EC"/>
</dbReference>
<reference evidence="9 10" key="1">
    <citation type="journal article" date="2016" name="Nat. Commun.">
        <title>Thousands of microbial genomes shed light on interconnected biogeochemical processes in an aquifer system.</title>
        <authorList>
            <person name="Anantharaman K."/>
            <person name="Brown C.T."/>
            <person name="Hug L.A."/>
            <person name="Sharon I."/>
            <person name="Castelle C.J."/>
            <person name="Probst A.J."/>
            <person name="Thomas B.C."/>
            <person name="Singh A."/>
            <person name="Wilkins M.J."/>
            <person name="Karaoz U."/>
            <person name="Brodie E.L."/>
            <person name="Williams K.H."/>
            <person name="Hubbard S.S."/>
            <person name="Banfield J.F."/>
        </authorList>
    </citation>
    <scope>NUCLEOTIDE SEQUENCE [LARGE SCALE GENOMIC DNA]</scope>
</reference>
<dbReference type="EMBL" id="MFUA01000014">
    <property type="protein sequence ID" value="OGI77158.1"/>
    <property type="molecule type" value="Genomic_DNA"/>
</dbReference>
<evidence type="ECO:0000313" key="10">
    <source>
        <dbReference type="Proteomes" id="UP000178374"/>
    </source>
</evidence>
<dbReference type="GO" id="GO:0009398">
    <property type="term" value="P:FMN biosynthetic process"/>
    <property type="evidence" value="ECO:0007669"/>
    <property type="project" value="TreeGrafter"/>
</dbReference>
<keyword evidence="6" id="KW-0067">ATP-binding</keyword>
<name>A0A1F6W5F1_9BACT</name>
<accession>A0A1F6W5F1</accession>
<proteinExistence type="predicted"/>
<dbReference type="InterPro" id="IPR023468">
    <property type="entry name" value="Riboflavin_kinase"/>
</dbReference>